<dbReference type="RefSeq" id="WP_345426704.1">
    <property type="nucleotide sequence ID" value="NZ_BAABGT010000109.1"/>
</dbReference>
<dbReference type="InterPro" id="IPR029014">
    <property type="entry name" value="NiFe-Hase_large"/>
</dbReference>
<dbReference type="PANTHER" id="PTHR42958">
    <property type="entry name" value="HYDROGENASE-2 LARGE CHAIN"/>
    <property type="match status" value="1"/>
</dbReference>
<keyword evidence="2" id="KW-1185">Reference proteome</keyword>
<dbReference type="Gene3D" id="1.10.645.10">
    <property type="entry name" value="Cytochrome-c3 Hydrogenase, chain B"/>
    <property type="match status" value="1"/>
</dbReference>
<dbReference type="Pfam" id="PF00374">
    <property type="entry name" value="NiFeSe_Hases"/>
    <property type="match status" value="2"/>
</dbReference>
<evidence type="ECO:0000313" key="2">
    <source>
        <dbReference type="Proteomes" id="UP001501598"/>
    </source>
</evidence>
<name>A0ABP8S223_9PSEU</name>
<organism evidence="1 2">
    <name type="scientific">Pseudonocardia xishanensis</name>
    <dbReference type="NCBI Taxonomy" id="630995"/>
    <lineage>
        <taxon>Bacteria</taxon>
        <taxon>Bacillati</taxon>
        <taxon>Actinomycetota</taxon>
        <taxon>Actinomycetes</taxon>
        <taxon>Pseudonocardiales</taxon>
        <taxon>Pseudonocardiaceae</taxon>
        <taxon>Pseudonocardia</taxon>
    </lineage>
</organism>
<protein>
    <submittedName>
        <fullName evidence="1">Nickel-dependent hydrogenase large subunit</fullName>
    </submittedName>
</protein>
<dbReference type="SUPFAM" id="SSF56762">
    <property type="entry name" value="HydB/Nqo4-like"/>
    <property type="match status" value="1"/>
</dbReference>
<dbReference type="InterPro" id="IPR050867">
    <property type="entry name" value="NiFe/NiFeSe_hydrgnase_LSU"/>
</dbReference>
<dbReference type="Proteomes" id="UP001501598">
    <property type="component" value="Unassembled WGS sequence"/>
</dbReference>
<dbReference type="PANTHER" id="PTHR42958:SF4">
    <property type="entry name" value="HYDROGENASE EXPRESSION_FORMATION PROTEIN HUPK"/>
    <property type="match status" value="1"/>
</dbReference>
<dbReference type="EMBL" id="BAABGT010000109">
    <property type="protein sequence ID" value="GAA4558240.1"/>
    <property type="molecule type" value="Genomic_DNA"/>
</dbReference>
<dbReference type="InterPro" id="IPR001501">
    <property type="entry name" value="Ni-dep_hyd_lsu"/>
</dbReference>
<comment type="caution">
    <text evidence="1">The sequence shown here is derived from an EMBL/GenBank/DDBJ whole genome shotgun (WGS) entry which is preliminary data.</text>
</comment>
<accession>A0ABP8S223</accession>
<proteinExistence type="predicted"/>
<sequence length="600" mass="68048">MTATQPRTSSTDTTGLTEMSWDPITRIVGSLGIYTKIDFSQGRVAECHSTSSIFRGYSIFMKGKDPRDAHFITSRICGICGDNHATCSVYNQNMAFRVRPPHLGEWIINLGEAAEYMFDHNIFQENLVGVDYCEKMISETNPGVLELANRTESPHGADHGYRTIGDIMRALNPFTGEFYREALQVSRYTREMFCLMEGRHVHPSTLYPGGVGTHATIQLFTDYYTRLMRYVEFMKKVVPMHDDLWDFMYEALPGYEEVGRRRVLLGCWGSLNDPEHCDFDYENMTSWGRRMFVSPGVVVDGTLVTNDLVEINLGIRILLGHSFYRDWEDQETFVTHDPLGNPVDRRHPWNQHTIPAPQKRDFDEKYSWTMSPRWFDGQDFLPLDTGGGPLARLWATALGGLVDCGFVKATGDSVEIHLPRTVLKPEAHFVWRPPTDKQGSPLSNAIERNRARTYFQAYSAAVALHFIEQALAEVRGGHTRTWEKFTVPDEAVSCGFTEAVRGVLSHHMVIRGGRIANYHPYPPTPWNGSVRDTHGTPGPYEDAVQNTPIFEENPRERFKGIDIMRAVRSFDPCLPCGVHMYLGEGRELHTTHTPGGLNLL</sequence>
<reference evidence="2" key="1">
    <citation type="journal article" date="2019" name="Int. J. Syst. Evol. Microbiol.">
        <title>The Global Catalogue of Microorganisms (GCM) 10K type strain sequencing project: providing services to taxonomists for standard genome sequencing and annotation.</title>
        <authorList>
            <consortium name="The Broad Institute Genomics Platform"/>
            <consortium name="The Broad Institute Genome Sequencing Center for Infectious Disease"/>
            <person name="Wu L."/>
            <person name="Ma J."/>
        </authorList>
    </citation>
    <scope>NUCLEOTIDE SEQUENCE [LARGE SCALE GENOMIC DNA]</scope>
    <source>
        <strain evidence="2">JCM 17906</strain>
    </source>
</reference>
<evidence type="ECO:0000313" key="1">
    <source>
        <dbReference type="EMBL" id="GAA4558240.1"/>
    </source>
</evidence>
<gene>
    <name evidence="1" type="ORF">GCM10023175_64050</name>
</gene>